<dbReference type="SUPFAM" id="SSF52540">
    <property type="entry name" value="P-loop containing nucleoside triphosphate hydrolases"/>
    <property type="match status" value="1"/>
</dbReference>
<evidence type="ECO:0000313" key="12">
    <source>
        <dbReference type="Proteomes" id="UP000231259"/>
    </source>
</evidence>
<reference evidence="11 12" key="1">
    <citation type="submission" date="2013-09" db="EMBL/GenBank/DDBJ databases">
        <title>Genome sequencing of Phaeobacter antarcticus sp. nov. SM1211.</title>
        <authorList>
            <person name="Zhang X.-Y."/>
            <person name="Liu C."/>
            <person name="Chen X.-L."/>
            <person name="Xie B.-B."/>
            <person name="Qin Q.-L."/>
            <person name="Rong J.-C."/>
            <person name="Zhang Y.-Z."/>
        </authorList>
    </citation>
    <scope>NUCLEOTIDE SEQUENCE [LARGE SCALE GENOMIC DNA]</scope>
    <source>
        <strain evidence="11 12">SM1211</strain>
    </source>
</reference>
<evidence type="ECO:0000256" key="7">
    <source>
        <dbReference type="ARBA" id="ARBA00022741"/>
    </source>
</evidence>
<comment type="similarity">
    <text evidence="2">Belongs to the TsaE family.</text>
</comment>
<evidence type="ECO:0000256" key="10">
    <source>
        <dbReference type="ARBA" id="ARBA00032441"/>
    </source>
</evidence>
<proteinExistence type="inferred from homology"/>
<dbReference type="GO" id="GO:0005524">
    <property type="term" value="F:ATP binding"/>
    <property type="evidence" value="ECO:0007669"/>
    <property type="project" value="UniProtKB-KW"/>
</dbReference>
<keyword evidence="4" id="KW-0963">Cytoplasm</keyword>
<dbReference type="GO" id="GO:0002949">
    <property type="term" value="P:tRNA threonylcarbamoyladenosine modification"/>
    <property type="evidence" value="ECO:0007669"/>
    <property type="project" value="InterPro"/>
</dbReference>
<keyword evidence="6" id="KW-0479">Metal-binding</keyword>
<keyword evidence="12" id="KW-1185">Reference proteome</keyword>
<dbReference type="PANTHER" id="PTHR33540">
    <property type="entry name" value="TRNA THREONYLCARBAMOYLADENOSINE BIOSYNTHESIS PROTEIN TSAE"/>
    <property type="match status" value="1"/>
</dbReference>
<dbReference type="OrthoDB" id="9800307at2"/>
<gene>
    <name evidence="11" type="ORF">P775_19200</name>
</gene>
<evidence type="ECO:0000256" key="6">
    <source>
        <dbReference type="ARBA" id="ARBA00022723"/>
    </source>
</evidence>
<dbReference type="NCBIfam" id="TIGR00150">
    <property type="entry name" value="T6A_YjeE"/>
    <property type="match status" value="1"/>
</dbReference>
<protein>
    <recommendedName>
        <fullName evidence="3">tRNA threonylcarbamoyladenosine biosynthesis protein TsaE</fullName>
    </recommendedName>
    <alternativeName>
        <fullName evidence="10">t(6)A37 threonylcarbamoyladenosine biosynthesis protein TsaE</fullName>
    </alternativeName>
</protein>
<dbReference type="Pfam" id="PF02367">
    <property type="entry name" value="TsaE"/>
    <property type="match status" value="1"/>
</dbReference>
<dbReference type="GO" id="GO:0046872">
    <property type="term" value="F:metal ion binding"/>
    <property type="evidence" value="ECO:0007669"/>
    <property type="project" value="UniProtKB-KW"/>
</dbReference>
<comment type="subcellular location">
    <subcellularLocation>
        <location evidence="1">Cytoplasm</location>
    </subcellularLocation>
</comment>
<dbReference type="InterPro" id="IPR027417">
    <property type="entry name" value="P-loop_NTPase"/>
</dbReference>
<dbReference type="Proteomes" id="UP000231259">
    <property type="component" value="Unassembled WGS sequence"/>
</dbReference>
<evidence type="ECO:0000256" key="5">
    <source>
        <dbReference type="ARBA" id="ARBA00022694"/>
    </source>
</evidence>
<sequence length="179" mass="19335">MMSESRAVPQGSQDAFKAANTLVLASGTLAETATLAGVIAEALTPGDVVLLDGPLAAGKTTFVTSLCRALDCAEQPSSPTYAISNIYTCPRFEVFHIDAYRLSGVDEFYNLGIEEFFPDSVALIEWGERVAEAFVDPLRIAISFEDAESEGRVYTFASTGKRWQGLMAQLRARWPDAGV</sequence>
<dbReference type="PANTHER" id="PTHR33540:SF2">
    <property type="entry name" value="TRNA THREONYLCARBAMOYLADENOSINE BIOSYNTHESIS PROTEIN TSAE"/>
    <property type="match status" value="1"/>
</dbReference>
<keyword evidence="9" id="KW-0460">Magnesium</keyword>
<accession>A0A2G8RB85</accession>
<evidence type="ECO:0000256" key="2">
    <source>
        <dbReference type="ARBA" id="ARBA00007599"/>
    </source>
</evidence>
<keyword evidence="7" id="KW-0547">Nucleotide-binding</keyword>
<evidence type="ECO:0000313" key="11">
    <source>
        <dbReference type="EMBL" id="PIL18701.1"/>
    </source>
</evidence>
<organism evidence="11 12">
    <name type="scientific">Puniceibacterium antarcticum</name>
    <dbReference type="NCBI Taxonomy" id="1206336"/>
    <lineage>
        <taxon>Bacteria</taxon>
        <taxon>Pseudomonadati</taxon>
        <taxon>Pseudomonadota</taxon>
        <taxon>Alphaproteobacteria</taxon>
        <taxon>Rhodobacterales</taxon>
        <taxon>Paracoccaceae</taxon>
        <taxon>Puniceibacterium</taxon>
    </lineage>
</organism>
<comment type="caution">
    <text evidence="11">The sequence shown here is derived from an EMBL/GenBank/DDBJ whole genome shotgun (WGS) entry which is preliminary data.</text>
</comment>
<evidence type="ECO:0000256" key="9">
    <source>
        <dbReference type="ARBA" id="ARBA00022842"/>
    </source>
</evidence>
<name>A0A2G8RB85_9RHOB</name>
<evidence type="ECO:0000256" key="1">
    <source>
        <dbReference type="ARBA" id="ARBA00004496"/>
    </source>
</evidence>
<keyword evidence="8" id="KW-0067">ATP-binding</keyword>
<dbReference type="GO" id="GO:0005737">
    <property type="term" value="C:cytoplasm"/>
    <property type="evidence" value="ECO:0007669"/>
    <property type="project" value="UniProtKB-SubCell"/>
</dbReference>
<dbReference type="Gene3D" id="3.40.50.300">
    <property type="entry name" value="P-loop containing nucleotide triphosphate hydrolases"/>
    <property type="match status" value="1"/>
</dbReference>
<dbReference type="EMBL" id="AWWI01000121">
    <property type="protein sequence ID" value="PIL18701.1"/>
    <property type="molecule type" value="Genomic_DNA"/>
</dbReference>
<keyword evidence="5" id="KW-0819">tRNA processing</keyword>
<dbReference type="AlphaFoldDB" id="A0A2G8RB85"/>
<evidence type="ECO:0000256" key="4">
    <source>
        <dbReference type="ARBA" id="ARBA00022490"/>
    </source>
</evidence>
<evidence type="ECO:0000256" key="8">
    <source>
        <dbReference type="ARBA" id="ARBA00022840"/>
    </source>
</evidence>
<evidence type="ECO:0000256" key="3">
    <source>
        <dbReference type="ARBA" id="ARBA00019010"/>
    </source>
</evidence>
<dbReference type="InterPro" id="IPR003442">
    <property type="entry name" value="T6A_TsaE"/>
</dbReference>